<gene>
    <name evidence="5" type="primary">ftsA</name>
    <name evidence="8" type="ORF">SAMN03080610_01452</name>
</gene>
<dbReference type="GO" id="GO:0043093">
    <property type="term" value="P:FtsZ-dependent cytokinesis"/>
    <property type="evidence" value="ECO:0007669"/>
    <property type="project" value="UniProtKB-UniRule"/>
</dbReference>
<feature type="domain" description="SHS2" evidence="7">
    <location>
        <begin position="23"/>
        <end position="218"/>
    </location>
</feature>
<dbReference type="NCBIfam" id="TIGR01174">
    <property type="entry name" value="ftsA"/>
    <property type="match status" value="1"/>
</dbReference>
<dbReference type="GO" id="GO:0009898">
    <property type="term" value="C:cytoplasmic side of plasma membrane"/>
    <property type="evidence" value="ECO:0007669"/>
    <property type="project" value="UniProtKB-UniRule"/>
</dbReference>
<dbReference type="InterPro" id="IPR020823">
    <property type="entry name" value="Cell_div_FtsA"/>
</dbReference>
<keyword evidence="2 5" id="KW-0132">Cell division</keyword>
<dbReference type="PANTHER" id="PTHR32432:SF4">
    <property type="entry name" value="CELL DIVISION PROTEIN FTSA"/>
    <property type="match status" value="1"/>
</dbReference>
<organism evidence="8 9">
    <name type="scientific">Afifella marina DSM 2698</name>
    <dbReference type="NCBI Taxonomy" id="1120955"/>
    <lineage>
        <taxon>Bacteria</taxon>
        <taxon>Pseudomonadati</taxon>
        <taxon>Pseudomonadota</taxon>
        <taxon>Alphaproteobacteria</taxon>
        <taxon>Hyphomicrobiales</taxon>
        <taxon>Afifellaceae</taxon>
        <taxon>Afifella</taxon>
    </lineage>
</organism>
<evidence type="ECO:0000256" key="3">
    <source>
        <dbReference type="ARBA" id="ARBA00023136"/>
    </source>
</evidence>
<dbReference type="PANTHER" id="PTHR32432">
    <property type="entry name" value="CELL DIVISION PROTEIN FTSA-RELATED"/>
    <property type="match status" value="1"/>
</dbReference>
<dbReference type="InterPro" id="IPR050696">
    <property type="entry name" value="FtsA/MreB"/>
</dbReference>
<evidence type="ECO:0000313" key="8">
    <source>
        <dbReference type="EMBL" id="SCZ31968.1"/>
    </source>
</evidence>
<comment type="similarity">
    <text evidence="5 6">Belongs to the FtsA/MreB family.</text>
</comment>
<keyword evidence="3 5" id="KW-0472">Membrane</keyword>
<protein>
    <recommendedName>
        <fullName evidence="5 6">Cell division protein FtsA</fullName>
    </recommendedName>
</protein>
<evidence type="ECO:0000256" key="4">
    <source>
        <dbReference type="ARBA" id="ARBA00023306"/>
    </source>
</evidence>
<evidence type="ECO:0000256" key="2">
    <source>
        <dbReference type="ARBA" id="ARBA00022618"/>
    </source>
</evidence>
<dbReference type="InterPro" id="IPR003494">
    <property type="entry name" value="SHS2_FtsA"/>
</dbReference>
<dbReference type="AlphaFoldDB" id="A0A1G5N4Y4"/>
<reference evidence="9" key="1">
    <citation type="submission" date="2016-10" db="EMBL/GenBank/DDBJ databases">
        <authorList>
            <person name="Varghese N."/>
            <person name="Submissions S."/>
        </authorList>
    </citation>
    <scope>NUCLEOTIDE SEQUENCE [LARGE SCALE GENOMIC DNA]</scope>
    <source>
        <strain evidence="9">DSM 2698</strain>
    </source>
</reference>
<comment type="subunit">
    <text evidence="5">Self-interacts. Interacts with FtsZ.</text>
</comment>
<dbReference type="PIRSF" id="PIRSF003101">
    <property type="entry name" value="FtsA"/>
    <property type="match status" value="1"/>
</dbReference>
<keyword evidence="9" id="KW-1185">Reference proteome</keyword>
<name>A0A1G5N4Y4_AFIMA</name>
<keyword evidence="1 5" id="KW-1003">Cell membrane</keyword>
<dbReference type="CDD" id="cd24048">
    <property type="entry name" value="ASKHA_NBD_FtsA"/>
    <property type="match status" value="1"/>
</dbReference>
<evidence type="ECO:0000256" key="6">
    <source>
        <dbReference type="PIRNR" id="PIRNR003101"/>
    </source>
</evidence>
<keyword evidence="4 5" id="KW-0131">Cell cycle</keyword>
<proteinExistence type="inferred from homology"/>
<evidence type="ECO:0000256" key="1">
    <source>
        <dbReference type="ARBA" id="ARBA00022475"/>
    </source>
</evidence>
<dbReference type="SMART" id="SM00842">
    <property type="entry name" value="FtsA"/>
    <property type="match status" value="1"/>
</dbReference>
<sequence length="441" mass="47018">MNAITENAGSRIKPLSPRRTAVVSVLDVGSSKTTCLIARLKPLEGDHQAGRTHHAEVIGFGLTRSRGIKSGAVVDLEEAEKSIRIAVDQAERMADMTIGSVIVNVSSGRLKSDTFSATVELSTSGVSEIDIQRVLGAGCANSVADGRVVVHSLPIGYALDGHRGIADPRGMLGNELGVDMHVVTADEAPLTNLELAVNRCHLEVETVVATPYASALSVLVEDEAQLGVACLDFGGGTTSLSIFYEGQFIHAASVPIGGNHVTMDIARGLSTRLADAERLKARHGSALPSISDEKDILTIPPVGEDERDAPNAVPRSTLTRIIRPRIEETLEMARTMIDESGFAEIVGKRVVLTGGASQLTGLTETARRVLGRNVRLGRPQQGTNALPEAVKGPAFAAALGLITYPQVARIEQFRTRRPSQFAMTGTDGYFARMGRWIRESF</sequence>
<evidence type="ECO:0000256" key="5">
    <source>
        <dbReference type="HAMAP-Rule" id="MF_02033"/>
    </source>
</evidence>
<accession>A0A1G5N4Y4</accession>
<evidence type="ECO:0000259" key="7">
    <source>
        <dbReference type="SMART" id="SM00842"/>
    </source>
</evidence>
<dbReference type="HAMAP" id="MF_02033">
    <property type="entry name" value="FtsA"/>
    <property type="match status" value="1"/>
</dbReference>
<comment type="function">
    <text evidence="5 6">Cell division protein that is involved in the assembly of the Z ring. May serve as a membrane anchor for the Z ring.</text>
</comment>
<evidence type="ECO:0000313" key="9">
    <source>
        <dbReference type="Proteomes" id="UP000199347"/>
    </source>
</evidence>
<dbReference type="RefSeq" id="WP_207145343.1">
    <property type="nucleotide sequence ID" value="NZ_FMVW01000002.1"/>
</dbReference>
<dbReference type="Pfam" id="PF02491">
    <property type="entry name" value="SHS2_FTSA"/>
    <property type="match status" value="1"/>
</dbReference>
<dbReference type="Proteomes" id="UP000199347">
    <property type="component" value="Unassembled WGS sequence"/>
</dbReference>
<dbReference type="EMBL" id="FMVW01000002">
    <property type="protein sequence ID" value="SCZ31968.1"/>
    <property type="molecule type" value="Genomic_DNA"/>
</dbReference>
<dbReference type="Pfam" id="PF14450">
    <property type="entry name" value="FtsA"/>
    <property type="match status" value="2"/>
</dbReference>
<dbReference type="Gene3D" id="3.30.420.40">
    <property type="match status" value="1"/>
</dbReference>
<dbReference type="GO" id="GO:0032153">
    <property type="term" value="C:cell division site"/>
    <property type="evidence" value="ECO:0007669"/>
    <property type="project" value="UniProtKB-UniRule"/>
</dbReference>
<dbReference type="InterPro" id="IPR043129">
    <property type="entry name" value="ATPase_NBD"/>
</dbReference>
<comment type="subcellular location">
    <subcellularLocation>
        <location evidence="5">Cell membrane</location>
        <topology evidence="5">Peripheral membrane protein</topology>
        <orientation evidence="5">Cytoplasmic side</orientation>
    </subcellularLocation>
    <text evidence="5">Localizes to the Z ring in an FtsZ-dependent manner. Targeted to the membrane through a conserved C-terminal amphipathic helix.</text>
</comment>
<dbReference type="STRING" id="1120955.SAMN03080610_01452"/>
<dbReference type="SUPFAM" id="SSF53067">
    <property type="entry name" value="Actin-like ATPase domain"/>
    <property type="match status" value="2"/>
</dbReference>